<dbReference type="Gene3D" id="2.80.10.50">
    <property type="match status" value="1"/>
</dbReference>
<evidence type="ECO:0000313" key="14">
    <source>
        <dbReference type="Proteomes" id="UP000472260"/>
    </source>
</evidence>
<dbReference type="GO" id="GO:0048246">
    <property type="term" value="P:macrophage chemotaxis"/>
    <property type="evidence" value="ECO:0007669"/>
    <property type="project" value="TreeGrafter"/>
</dbReference>
<sequence>LHLKAVTLSAGTIQYKVRFSMSTYVSSAPQNNGQPVCLGISNSNLYIACTHGPLNTIKAGDPNGYDSLLFFKKETGTAYSTFESVKYPGWFITTAFDDWKRVEMYQVPTDRTANFTLEDQQVILS</sequence>
<evidence type="ECO:0000256" key="1">
    <source>
        <dbReference type="ARBA" id="ARBA00004371"/>
    </source>
</evidence>
<evidence type="ECO:0000313" key="13">
    <source>
        <dbReference type="Ensembl" id="ENSSANP00000034153.1"/>
    </source>
</evidence>
<keyword evidence="9" id="KW-0666">Pyrogen</keyword>
<evidence type="ECO:0000256" key="11">
    <source>
        <dbReference type="ARBA" id="ARBA00023228"/>
    </source>
</evidence>
<dbReference type="GO" id="GO:0005829">
    <property type="term" value="C:cytosol"/>
    <property type="evidence" value="ECO:0007669"/>
    <property type="project" value="UniProtKB-SubCell"/>
</dbReference>
<evidence type="ECO:0000256" key="8">
    <source>
        <dbReference type="ARBA" id="ARBA00022525"/>
    </source>
</evidence>
<evidence type="ECO:0000256" key="10">
    <source>
        <dbReference type="ARBA" id="ARBA00023198"/>
    </source>
</evidence>
<dbReference type="PANTHER" id="PTHR10078:SF30">
    <property type="entry name" value="INTERLEUKIN-1 BETA"/>
    <property type="match status" value="1"/>
</dbReference>
<evidence type="ECO:0000256" key="4">
    <source>
        <dbReference type="ARBA" id="ARBA00010448"/>
    </source>
</evidence>
<accession>A0A671MU79</accession>
<dbReference type="InterPro" id="IPR008996">
    <property type="entry name" value="IL1/FGF"/>
</dbReference>
<evidence type="ECO:0000256" key="6">
    <source>
        <dbReference type="ARBA" id="ARBA00022490"/>
    </source>
</evidence>
<evidence type="ECO:0000256" key="5">
    <source>
        <dbReference type="ARBA" id="ARBA00014702"/>
    </source>
</evidence>
<dbReference type="GO" id="GO:0001660">
    <property type="term" value="P:fever generation"/>
    <property type="evidence" value="ECO:0007669"/>
    <property type="project" value="UniProtKB-KW"/>
</dbReference>
<name>A0A671MU79_9TELE</name>
<evidence type="ECO:0000256" key="12">
    <source>
        <dbReference type="ARBA" id="ARBA00023246"/>
    </source>
</evidence>
<dbReference type="Proteomes" id="UP000472260">
    <property type="component" value="Unassembled WGS sequence"/>
</dbReference>
<dbReference type="GO" id="GO:0042119">
    <property type="term" value="P:neutrophil activation"/>
    <property type="evidence" value="ECO:0007669"/>
    <property type="project" value="TreeGrafter"/>
</dbReference>
<keyword evidence="7" id="KW-0202">Cytokine</keyword>
<dbReference type="GO" id="GO:0005764">
    <property type="term" value="C:lysosome"/>
    <property type="evidence" value="ECO:0007669"/>
    <property type="project" value="UniProtKB-SubCell"/>
</dbReference>
<reference evidence="13" key="2">
    <citation type="submission" date="2025-09" db="UniProtKB">
        <authorList>
            <consortium name="Ensembl"/>
        </authorList>
    </citation>
    <scope>IDENTIFICATION</scope>
</reference>
<dbReference type="SUPFAM" id="SSF50353">
    <property type="entry name" value="Cytokine"/>
    <property type="match status" value="1"/>
</dbReference>
<dbReference type="GO" id="GO:0071222">
    <property type="term" value="P:cellular response to lipopolysaccharide"/>
    <property type="evidence" value="ECO:0007669"/>
    <property type="project" value="TreeGrafter"/>
</dbReference>
<keyword evidence="10" id="KW-0395">Inflammatory response</keyword>
<dbReference type="GO" id="GO:0019221">
    <property type="term" value="P:cytokine-mediated signaling pathway"/>
    <property type="evidence" value="ECO:0007669"/>
    <property type="project" value="TreeGrafter"/>
</dbReference>
<dbReference type="GO" id="GO:0006955">
    <property type="term" value="P:immune response"/>
    <property type="evidence" value="ECO:0007669"/>
    <property type="project" value="InterPro"/>
</dbReference>
<gene>
    <name evidence="13" type="primary">LOC107682454</name>
</gene>
<evidence type="ECO:0000256" key="3">
    <source>
        <dbReference type="ARBA" id="ARBA00004550"/>
    </source>
</evidence>
<dbReference type="GO" id="GO:1901222">
    <property type="term" value="P:regulation of non-canonical NF-kappaB signal transduction"/>
    <property type="evidence" value="ECO:0007669"/>
    <property type="project" value="TreeGrafter"/>
</dbReference>
<dbReference type="Ensembl" id="ENSSANT00000036364.1">
    <property type="protein sequence ID" value="ENSSANP00000034153.1"/>
    <property type="gene ID" value="ENSSANG00000017434.1"/>
</dbReference>
<keyword evidence="12" id="KW-0497">Mitogen</keyword>
<dbReference type="GO" id="GO:0005615">
    <property type="term" value="C:extracellular space"/>
    <property type="evidence" value="ECO:0007669"/>
    <property type="project" value="UniProtKB-KW"/>
</dbReference>
<reference evidence="13" key="1">
    <citation type="submission" date="2025-08" db="UniProtKB">
        <authorList>
            <consortium name="Ensembl"/>
        </authorList>
    </citation>
    <scope>IDENTIFICATION</scope>
</reference>
<proteinExistence type="inferred from homology"/>
<dbReference type="Pfam" id="PF00340">
    <property type="entry name" value="IL1"/>
    <property type="match status" value="1"/>
</dbReference>
<dbReference type="GO" id="GO:0010628">
    <property type="term" value="P:positive regulation of gene expression"/>
    <property type="evidence" value="ECO:0007669"/>
    <property type="project" value="TreeGrafter"/>
</dbReference>
<evidence type="ECO:0000256" key="9">
    <source>
        <dbReference type="ARBA" id="ARBA00022620"/>
    </source>
</evidence>
<evidence type="ECO:0000256" key="2">
    <source>
        <dbReference type="ARBA" id="ARBA00004514"/>
    </source>
</evidence>
<keyword evidence="14" id="KW-1185">Reference proteome</keyword>
<keyword evidence="8" id="KW-0964">Secreted</keyword>
<organism evidence="13 14">
    <name type="scientific">Sinocyclocheilus anshuiensis</name>
    <dbReference type="NCBI Taxonomy" id="1608454"/>
    <lineage>
        <taxon>Eukaryota</taxon>
        <taxon>Metazoa</taxon>
        <taxon>Chordata</taxon>
        <taxon>Craniata</taxon>
        <taxon>Vertebrata</taxon>
        <taxon>Euteleostomi</taxon>
        <taxon>Actinopterygii</taxon>
        <taxon>Neopterygii</taxon>
        <taxon>Teleostei</taxon>
        <taxon>Ostariophysi</taxon>
        <taxon>Cypriniformes</taxon>
        <taxon>Cyprinidae</taxon>
        <taxon>Cyprininae</taxon>
        <taxon>Sinocyclocheilus</taxon>
    </lineage>
</organism>
<comment type="subcellular location">
    <subcellularLocation>
        <location evidence="2">Cytoplasm</location>
        <location evidence="2">Cytosol</location>
    </subcellularLocation>
    <subcellularLocation>
        <location evidence="1">Lysosome</location>
    </subcellularLocation>
    <subcellularLocation>
        <location evidence="3">Secreted</location>
        <location evidence="3">Extracellular exosome</location>
    </subcellularLocation>
</comment>
<dbReference type="AlphaFoldDB" id="A0A671MU79"/>
<evidence type="ECO:0000256" key="7">
    <source>
        <dbReference type="ARBA" id="ARBA00022514"/>
    </source>
</evidence>
<protein>
    <recommendedName>
        <fullName evidence="5">Interleukin-1 beta</fullName>
    </recommendedName>
</protein>
<keyword evidence="6" id="KW-0963">Cytoplasm</keyword>
<comment type="similarity">
    <text evidence="4">Belongs to the IL-1 family.</text>
</comment>
<dbReference type="SMART" id="SM00125">
    <property type="entry name" value="IL1"/>
    <property type="match status" value="1"/>
</dbReference>
<dbReference type="InterPro" id="IPR000975">
    <property type="entry name" value="IL-1_fam"/>
</dbReference>
<dbReference type="GO" id="GO:0005125">
    <property type="term" value="F:cytokine activity"/>
    <property type="evidence" value="ECO:0007669"/>
    <property type="project" value="UniProtKB-KW"/>
</dbReference>
<dbReference type="PANTHER" id="PTHR10078">
    <property type="entry name" value="INTERLEUKIN-1 FAMILY MEMBER"/>
    <property type="match status" value="1"/>
</dbReference>
<keyword evidence="11" id="KW-0458">Lysosome</keyword>
<dbReference type="GO" id="GO:0051781">
    <property type="term" value="P:positive regulation of cell division"/>
    <property type="evidence" value="ECO:0007669"/>
    <property type="project" value="UniProtKB-KW"/>
</dbReference>